<sequence length="90" mass="9971">MLTNTGGAPNTHQIKEFWGFLAHTPLISKKLITRYTRRCDLQHVGATEKSPSNTLASNPTRLRDDARRFGRSASKSGRAALSRKPGVPRI</sequence>
<name>A0A4R7LMF5_9RHOB</name>
<proteinExistence type="predicted"/>
<evidence type="ECO:0000313" key="3">
    <source>
        <dbReference type="Proteomes" id="UP000294563"/>
    </source>
</evidence>
<gene>
    <name evidence="2" type="ORF">BDE40_0468</name>
</gene>
<feature type="region of interest" description="Disordered" evidence="1">
    <location>
        <begin position="44"/>
        <end position="90"/>
    </location>
</feature>
<accession>A0A4R7LMF5</accession>
<evidence type="ECO:0000313" key="2">
    <source>
        <dbReference type="EMBL" id="TDT77188.1"/>
    </source>
</evidence>
<dbReference type="Proteomes" id="UP000294563">
    <property type="component" value="Unassembled WGS sequence"/>
</dbReference>
<feature type="compositionally biased region" description="Polar residues" evidence="1">
    <location>
        <begin position="49"/>
        <end position="60"/>
    </location>
</feature>
<dbReference type="AlphaFoldDB" id="A0A4R7LMF5"/>
<reference evidence="2 3" key="1">
    <citation type="submission" date="2019-03" db="EMBL/GenBank/DDBJ databases">
        <title>Genomic Encyclopedia of Archaeal and Bacterial Type Strains, Phase II (KMG-II): from individual species to whole genera.</title>
        <authorList>
            <person name="Goeker M."/>
        </authorList>
    </citation>
    <scope>NUCLEOTIDE SEQUENCE [LARGE SCALE GENOMIC DNA]</scope>
    <source>
        <strain evidence="2 3">DSM 29467</strain>
    </source>
</reference>
<evidence type="ECO:0000256" key="1">
    <source>
        <dbReference type="SAM" id="MobiDB-lite"/>
    </source>
</evidence>
<comment type="caution">
    <text evidence="2">The sequence shown here is derived from an EMBL/GenBank/DDBJ whole genome shotgun (WGS) entry which is preliminary data.</text>
</comment>
<protein>
    <submittedName>
        <fullName evidence="2">Uncharacterized protein</fullName>
    </submittedName>
</protein>
<dbReference type="EMBL" id="SOBH01000001">
    <property type="protein sequence ID" value="TDT77188.1"/>
    <property type="molecule type" value="Genomic_DNA"/>
</dbReference>
<keyword evidence="3" id="KW-1185">Reference proteome</keyword>
<organism evidence="2 3">
    <name type="scientific">Litoreibacter halocynthiae</name>
    <dbReference type="NCBI Taxonomy" id="1242689"/>
    <lineage>
        <taxon>Bacteria</taxon>
        <taxon>Pseudomonadati</taxon>
        <taxon>Pseudomonadota</taxon>
        <taxon>Alphaproteobacteria</taxon>
        <taxon>Rhodobacterales</taxon>
        <taxon>Roseobacteraceae</taxon>
        <taxon>Litoreibacter</taxon>
    </lineage>
</organism>